<dbReference type="InterPro" id="IPR033720">
    <property type="entry name" value="EFTU_2"/>
</dbReference>
<dbReference type="InterPro" id="IPR004541">
    <property type="entry name" value="Transl_elong_EFTu/EF1A_bac/org"/>
</dbReference>
<organism evidence="14 15">
    <name type="scientific">Treponema primitia (strain ATCC BAA-887 / DSM 12427 / ZAS-2)</name>
    <dbReference type="NCBI Taxonomy" id="545694"/>
    <lineage>
        <taxon>Bacteria</taxon>
        <taxon>Pseudomonadati</taxon>
        <taxon>Spirochaetota</taxon>
        <taxon>Spirochaetia</taxon>
        <taxon>Spirochaetales</taxon>
        <taxon>Treponemataceae</taxon>
        <taxon>Treponema</taxon>
    </lineage>
</organism>
<dbReference type="CDD" id="cd03697">
    <property type="entry name" value="EFTU_II"/>
    <property type="match status" value="1"/>
</dbReference>
<sequence length="396" mass="43656">MAKDKFNRTKIHMNVGTIGHVDHGKTTLSAAITMHCGKKYGDKVMKYDEIDNAPEEKARGITINTRHLEYQSEKRHYAHIDCPGHADYIKNMITGAAQMDGAVLVVSAPDSVMPQTREHIILARQVGVPNMIVFLNKVDLVDDPELIELVEEEVKEVLTANGFPGDKVPIIKGSAFKAMTEPDNAEATKCIDELLDAMDSYFPDPVREDAKPFLMPIEDVFTIPGRGTVVTGKVERGVLKLNEEIEIVGIRPTKKTVVTGIEMFNKLLDDAQAGDNVGTLLRGVEKKEVERGQVLAKPGSITPHSKFKAQIYCLSQAEGGRHRPFLSGYRPQFYFRTTDITGTVNLPEGKEMVMPGDNAEIQGELIHPIAMEKGLRLAIREGGKTVASGQVTEIIE</sequence>
<keyword evidence="12" id="KW-0460">Magnesium</keyword>
<dbReference type="InterPro" id="IPR031157">
    <property type="entry name" value="G_TR_CS"/>
</dbReference>
<evidence type="ECO:0000256" key="3">
    <source>
        <dbReference type="ARBA" id="ARBA00022741"/>
    </source>
</evidence>
<dbReference type="GO" id="GO:0003746">
    <property type="term" value="F:translation elongation factor activity"/>
    <property type="evidence" value="ECO:0007669"/>
    <property type="project" value="UniProtKB-UniRule"/>
</dbReference>
<keyword evidence="7 12" id="KW-0342">GTP-binding</keyword>
<evidence type="ECO:0000256" key="2">
    <source>
        <dbReference type="ARBA" id="ARBA00022490"/>
    </source>
</evidence>
<dbReference type="PANTHER" id="PTHR43721:SF22">
    <property type="entry name" value="ELONGATION FACTOR TU, MITOCHONDRIAL"/>
    <property type="match status" value="1"/>
</dbReference>
<dbReference type="CDD" id="cd01884">
    <property type="entry name" value="EF_Tu"/>
    <property type="match status" value="1"/>
</dbReference>
<dbReference type="STRING" id="545694.TREPR_1475"/>
<feature type="binding site" evidence="12">
    <location>
        <begin position="136"/>
        <end position="139"/>
    </location>
    <ligand>
        <name>GTP</name>
        <dbReference type="ChEBI" id="CHEBI:37565"/>
    </ligand>
</feature>
<comment type="subunit">
    <text evidence="11">(Microbial infection) Upon infection by bacteriophage Qbeta, part of the viral RNA-dependent RNA polymerase complex, the other subunits are the viral replicase catalytic subunit (AC P14647), host ribosomal protein S1 and EF-Ts.</text>
</comment>
<dbReference type="InterPro" id="IPR041709">
    <property type="entry name" value="EF-Tu_GTP-bd"/>
</dbReference>
<feature type="domain" description="Tr-type G" evidence="13">
    <location>
        <begin position="10"/>
        <end position="206"/>
    </location>
</feature>
<reference evidence="15" key="1">
    <citation type="submission" date="2009-12" db="EMBL/GenBank/DDBJ databases">
        <title>Complete sequence of Treponema primitia strain ZAS-2.</title>
        <authorList>
            <person name="Tetu S.G."/>
            <person name="Matson E."/>
            <person name="Ren Q."/>
            <person name="Seshadri R."/>
            <person name="Elbourne L."/>
            <person name="Hassan K.A."/>
            <person name="Durkin A."/>
            <person name="Radune D."/>
            <person name="Mohamoud Y."/>
            <person name="Shay R."/>
            <person name="Jin S."/>
            <person name="Zhang X."/>
            <person name="Lucey K."/>
            <person name="Ballor N.R."/>
            <person name="Ottesen E."/>
            <person name="Rosenthal R."/>
            <person name="Allen A."/>
            <person name="Leadbetter J.R."/>
            <person name="Paulsen I.T."/>
        </authorList>
    </citation>
    <scope>NUCLEOTIDE SEQUENCE [LARGE SCALE GENOMIC DNA]</scope>
    <source>
        <strain evidence="15">ATCC BAA-887 / DSM 12427 / ZAS-2</strain>
    </source>
</reference>
<keyword evidence="5 12" id="KW-0378">Hydrolase</keyword>
<dbReference type="AlphaFoldDB" id="F5YQ27"/>
<evidence type="ECO:0000256" key="1">
    <source>
        <dbReference type="ARBA" id="ARBA00007249"/>
    </source>
</evidence>
<dbReference type="HAMAP" id="MF_00118_B">
    <property type="entry name" value="EF_Tu_B"/>
    <property type="match status" value="1"/>
</dbReference>
<evidence type="ECO:0000256" key="5">
    <source>
        <dbReference type="ARBA" id="ARBA00022801"/>
    </source>
</evidence>
<dbReference type="Pfam" id="PF03143">
    <property type="entry name" value="GTP_EFTU_D3"/>
    <property type="match status" value="1"/>
</dbReference>
<evidence type="ECO:0000313" key="15">
    <source>
        <dbReference type="Proteomes" id="UP000009223"/>
    </source>
</evidence>
<protein>
    <recommendedName>
        <fullName evidence="8 12">Elongation factor Tu</fullName>
        <shortName evidence="12">EF-Tu</shortName>
        <ecNumber evidence="12">3.6.5.3</ecNumber>
    </recommendedName>
</protein>
<evidence type="ECO:0000256" key="4">
    <source>
        <dbReference type="ARBA" id="ARBA00022768"/>
    </source>
</evidence>
<dbReference type="PRINTS" id="PR00315">
    <property type="entry name" value="ELONGATNFCT"/>
</dbReference>
<keyword evidence="15" id="KW-1185">Reference proteome</keyword>
<evidence type="ECO:0000256" key="7">
    <source>
        <dbReference type="ARBA" id="ARBA00023134"/>
    </source>
</evidence>
<dbReference type="FunFam" id="3.40.50.300:FF:000003">
    <property type="entry name" value="Elongation factor Tu"/>
    <property type="match status" value="1"/>
</dbReference>
<dbReference type="InterPro" id="IPR009001">
    <property type="entry name" value="Transl_elong_EF1A/Init_IF2_C"/>
</dbReference>
<dbReference type="HOGENOM" id="CLU_007265_0_1_12"/>
<dbReference type="Proteomes" id="UP000009223">
    <property type="component" value="Chromosome"/>
</dbReference>
<keyword evidence="2 12" id="KW-0963">Cytoplasm</keyword>
<dbReference type="InterPro" id="IPR009000">
    <property type="entry name" value="Transl_B-barrel_sf"/>
</dbReference>
<evidence type="ECO:0000313" key="14">
    <source>
        <dbReference type="EMBL" id="AEF86216.1"/>
    </source>
</evidence>
<dbReference type="NCBIfam" id="NF000766">
    <property type="entry name" value="PRK00049.1"/>
    <property type="match status" value="1"/>
</dbReference>
<gene>
    <name evidence="12 14" type="primary">tuf</name>
    <name evidence="14" type="ordered locus">TREPR_1475</name>
</gene>
<dbReference type="NCBIfam" id="NF009372">
    <property type="entry name" value="PRK12735.1"/>
    <property type="match status" value="1"/>
</dbReference>
<comment type="subunit">
    <text evidence="10">Monomer. Heterotetramer composed of two EF-Ts.EF-Tu dimer complexes.</text>
</comment>
<dbReference type="GO" id="GO:0000287">
    <property type="term" value="F:magnesium ion binding"/>
    <property type="evidence" value="ECO:0007669"/>
    <property type="project" value="UniProtKB-UniRule"/>
</dbReference>
<dbReference type="InterPro" id="IPR050055">
    <property type="entry name" value="EF-Tu_GTPase"/>
</dbReference>
<evidence type="ECO:0000259" key="13">
    <source>
        <dbReference type="PROSITE" id="PS51722"/>
    </source>
</evidence>
<evidence type="ECO:0000256" key="9">
    <source>
        <dbReference type="ARBA" id="ARBA00058140"/>
    </source>
</evidence>
<evidence type="ECO:0000256" key="6">
    <source>
        <dbReference type="ARBA" id="ARBA00022917"/>
    </source>
</evidence>
<keyword evidence="12" id="KW-0479">Metal-binding</keyword>
<dbReference type="InterPro" id="IPR004161">
    <property type="entry name" value="EFTu-like_2"/>
</dbReference>
<keyword evidence="3 12" id="KW-0547">Nucleotide-binding</keyword>
<dbReference type="InterPro" id="IPR000795">
    <property type="entry name" value="T_Tr_GTP-bd_dom"/>
</dbReference>
<dbReference type="PROSITE" id="PS00301">
    <property type="entry name" value="G_TR_1"/>
    <property type="match status" value="1"/>
</dbReference>
<comment type="function">
    <text evidence="12">GTP hydrolase that promotes the GTP-dependent binding of aminoacyl-tRNA to the A-site of ribosomes during protein biosynthesis.</text>
</comment>
<dbReference type="Pfam" id="PF03144">
    <property type="entry name" value="GTP_EFTU_D2"/>
    <property type="match status" value="1"/>
</dbReference>
<comment type="catalytic activity">
    <reaction evidence="12">
        <text>GTP + H2O = GDP + phosphate + H(+)</text>
        <dbReference type="Rhea" id="RHEA:19669"/>
        <dbReference type="ChEBI" id="CHEBI:15377"/>
        <dbReference type="ChEBI" id="CHEBI:15378"/>
        <dbReference type="ChEBI" id="CHEBI:37565"/>
        <dbReference type="ChEBI" id="CHEBI:43474"/>
        <dbReference type="ChEBI" id="CHEBI:58189"/>
        <dbReference type="EC" id="3.6.5.3"/>
    </reaction>
</comment>
<dbReference type="eggNOG" id="COG0050">
    <property type="taxonomic scope" value="Bacteria"/>
</dbReference>
<dbReference type="SUPFAM" id="SSF50447">
    <property type="entry name" value="Translation proteins"/>
    <property type="match status" value="1"/>
</dbReference>
<dbReference type="RefSeq" id="WP_015708630.1">
    <property type="nucleotide sequence ID" value="NC_015578.1"/>
</dbReference>
<dbReference type="PANTHER" id="PTHR43721">
    <property type="entry name" value="ELONGATION FACTOR TU-RELATED"/>
    <property type="match status" value="1"/>
</dbReference>
<dbReference type="FunFam" id="2.40.30.10:FF:000001">
    <property type="entry name" value="Elongation factor Tu"/>
    <property type="match status" value="1"/>
</dbReference>
<name>F5YQ27_TREPZ</name>
<dbReference type="OrthoDB" id="9804504at2"/>
<evidence type="ECO:0000256" key="11">
    <source>
        <dbReference type="ARBA" id="ARBA00064283"/>
    </source>
</evidence>
<dbReference type="NCBIfam" id="NF009373">
    <property type="entry name" value="PRK12736.1"/>
    <property type="match status" value="1"/>
</dbReference>
<dbReference type="SUPFAM" id="SSF50465">
    <property type="entry name" value="EF-Tu/eEF-1alpha/eIF2-gamma C-terminal domain"/>
    <property type="match status" value="1"/>
</dbReference>
<dbReference type="InterPro" id="IPR005225">
    <property type="entry name" value="Small_GTP-bd"/>
</dbReference>
<keyword evidence="6 12" id="KW-0648">Protein biosynthesis</keyword>
<dbReference type="InterPro" id="IPR027417">
    <property type="entry name" value="P-loop_NTPase"/>
</dbReference>
<dbReference type="Pfam" id="PF00009">
    <property type="entry name" value="GTP_EFTU"/>
    <property type="match status" value="1"/>
</dbReference>
<feature type="binding site" evidence="12">
    <location>
        <position position="26"/>
    </location>
    <ligand>
        <name>Mg(2+)</name>
        <dbReference type="ChEBI" id="CHEBI:18420"/>
    </ligand>
</feature>
<evidence type="ECO:0000256" key="10">
    <source>
        <dbReference type="ARBA" id="ARBA00063778"/>
    </source>
</evidence>
<dbReference type="GO" id="GO:0005525">
    <property type="term" value="F:GTP binding"/>
    <property type="evidence" value="ECO:0007669"/>
    <property type="project" value="UniProtKB-UniRule"/>
</dbReference>
<dbReference type="KEGG" id="tpi:TREPR_1475"/>
<evidence type="ECO:0000256" key="8">
    <source>
        <dbReference type="ARBA" id="ARBA00029554"/>
    </source>
</evidence>
<dbReference type="PROSITE" id="PS51722">
    <property type="entry name" value="G_TR_2"/>
    <property type="match status" value="1"/>
</dbReference>
<comment type="subcellular location">
    <subcellularLocation>
        <location evidence="12">Cytoplasm</location>
    </subcellularLocation>
</comment>
<dbReference type="EMBL" id="CP001843">
    <property type="protein sequence ID" value="AEF86216.1"/>
    <property type="molecule type" value="Genomic_DNA"/>
</dbReference>
<dbReference type="NCBIfam" id="TIGR00231">
    <property type="entry name" value="small_GTP"/>
    <property type="match status" value="1"/>
</dbReference>
<dbReference type="CDD" id="cd03707">
    <property type="entry name" value="EFTU_III"/>
    <property type="match status" value="1"/>
</dbReference>
<comment type="function">
    <text evidence="9">May play an important regulatory role in cell growth and in the bacterial response to nutrient deprivation.</text>
</comment>
<evidence type="ECO:0000256" key="12">
    <source>
        <dbReference type="HAMAP-Rule" id="MF_00118"/>
    </source>
</evidence>
<dbReference type="NCBIfam" id="TIGR00485">
    <property type="entry name" value="EF-Tu"/>
    <property type="match status" value="1"/>
</dbReference>
<dbReference type="Gene3D" id="2.40.30.10">
    <property type="entry name" value="Translation factors"/>
    <property type="match status" value="2"/>
</dbReference>
<dbReference type="EC" id="3.6.5.3" evidence="12"/>
<keyword evidence="4 12" id="KW-0251">Elongation factor</keyword>
<dbReference type="InterPro" id="IPR004160">
    <property type="entry name" value="Transl_elong_EFTu/EF1A_C"/>
</dbReference>
<dbReference type="Gene3D" id="3.40.50.300">
    <property type="entry name" value="P-loop containing nucleotide triphosphate hydrolases"/>
    <property type="match status" value="1"/>
</dbReference>
<dbReference type="GO" id="GO:0003924">
    <property type="term" value="F:GTPase activity"/>
    <property type="evidence" value="ECO:0007669"/>
    <property type="project" value="UniProtKB-UniRule"/>
</dbReference>
<dbReference type="SUPFAM" id="SSF52540">
    <property type="entry name" value="P-loop containing nucleoside triphosphate hydrolases"/>
    <property type="match status" value="1"/>
</dbReference>
<feature type="binding site" evidence="12">
    <location>
        <begin position="81"/>
        <end position="85"/>
    </location>
    <ligand>
        <name>GTP</name>
        <dbReference type="ChEBI" id="CHEBI:37565"/>
    </ligand>
</feature>
<reference evidence="14 15" key="2">
    <citation type="journal article" date="2011" name="ISME J.">
        <title>RNA-seq reveals cooperative metabolic interactions between two termite-gut spirochete species in co-culture.</title>
        <authorList>
            <person name="Rosenthal A.Z."/>
            <person name="Matson E.G."/>
            <person name="Eldar A."/>
            <person name="Leadbetter J.R."/>
        </authorList>
    </citation>
    <scope>NUCLEOTIDE SEQUENCE [LARGE SCALE GENOMIC DNA]</scope>
    <source>
        <strain evidence="15">ATCC BAA-887 / DSM 12427 / ZAS-2</strain>
    </source>
</reference>
<dbReference type="GO" id="GO:0005829">
    <property type="term" value="C:cytosol"/>
    <property type="evidence" value="ECO:0007669"/>
    <property type="project" value="TreeGrafter"/>
</dbReference>
<proteinExistence type="inferred from homology"/>
<comment type="similarity">
    <text evidence="1 12">Belongs to the TRAFAC class translation factor GTPase superfamily. Classic translation factor GTPase family. EF-Tu/EF-1A subfamily.</text>
</comment>
<accession>F5YQ27</accession>
<feature type="binding site" evidence="12">
    <location>
        <begin position="19"/>
        <end position="26"/>
    </location>
    <ligand>
        <name>GTP</name>
        <dbReference type="ChEBI" id="CHEBI:37565"/>
    </ligand>
</feature>